<feature type="transmembrane region" description="Helical" evidence="1">
    <location>
        <begin position="44"/>
        <end position="64"/>
    </location>
</feature>
<dbReference type="Proteomes" id="UP000519897">
    <property type="component" value="Unassembled WGS sequence"/>
</dbReference>
<accession>A0A7W6LI43</accession>
<feature type="transmembrane region" description="Helical" evidence="1">
    <location>
        <begin position="272"/>
        <end position="291"/>
    </location>
</feature>
<dbReference type="PANTHER" id="PTHR22911:SF135">
    <property type="entry name" value="BLR4310 PROTEIN"/>
    <property type="match status" value="1"/>
</dbReference>
<sequence>MLKGETPIPNRFSSRFMGILLVAASAFVWSYGGAIQRFIRIDDTWTIVFWRCFFAALFLLGFMILRDGPRGTARLFSSMGTPGLVIATGFAVISTCFVLAVSMTPVANVVLFMASIPLFAALFARIFLKEQITPVTWLAIIAVMCGVGIMVSSSLGEGLSVIGLTLAASIALIFAGMTVITRRHPGIRMTPAACLGSLIATLAAATQAGSFLAPAQDMALLFAFGALNLGLGMALYVTGARMIPSALAALLGTLEMILAPMWMVLLHGEIPSQRTLIGGAIVFGALFTYLLNRPGPKETQNLTRSA</sequence>
<feature type="transmembrane region" description="Helical" evidence="1">
    <location>
        <begin position="161"/>
        <end position="180"/>
    </location>
</feature>
<organism evidence="3 4">
    <name type="scientific">Rhizobium rhizoryzae</name>
    <dbReference type="NCBI Taxonomy" id="451876"/>
    <lineage>
        <taxon>Bacteria</taxon>
        <taxon>Pseudomonadati</taxon>
        <taxon>Pseudomonadota</taxon>
        <taxon>Alphaproteobacteria</taxon>
        <taxon>Hyphomicrobiales</taxon>
        <taxon>Rhizobiaceae</taxon>
        <taxon>Rhizobium/Agrobacterium group</taxon>
        <taxon>Rhizobium</taxon>
    </lineage>
</organism>
<evidence type="ECO:0000259" key="2">
    <source>
        <dbReference type="Pfam" id="PF00892"/>
    </source>
</evidence>
<dbReference type="InterPro" id="IPR037185">
    <property type="entry name" value="EmrE-like"/>
</dbReference>
<feature type="domain" description="EamA" evidence="2">
    <location>
        <begin position="17"/>
        <end position="151"/>
    </location>
</feature>
<feature type="transmembrane region" description="Helical" evidence="1">
    <location>
        <begin position="219"/>
        <end position="239"/>
    </location>
</feature>
<feature type="transmembrane region" description="Helical" evidence="1">
    <location>
        <begin position="12"/>
        <end position="32"/>
    </location>
</feature>
<feature type="domain" description="EamA" evidence="2">
    <location>
        <begin position="163"/>
        <end position="288"/>
    </location>
</feature>
<feature type="transmembrane region" description="Helical" evidence="1">
    <location>
        <begin position="109"/>
        <end position="128"/>
    </location>
</feature>
<keyword evidence="1" id="KW-0812">Transmembrane</keyword>
<feature type="transmembrane region" description="Helical" evidence="1">
    <location>
        <begin position="246"/>
        <end position="266"/>
    </location>
</feature>
<name>A0A7W6LI43_9HYPH</name>
<evidence type="ECO:0000256" key="1">
    <source>
        <dbReference type="SAM" id="Phobius"/>
    </source>
</evidence>
<reference evidence="3 4" key="1">
    <citation type="submission" date="2020-08" db="EMBL/GenBank/DDBJ databases">
        <title>Genomic Encyclopedia of Type Strains, Phase IV (KMG-IV): sequencing the most valuable type-strain genomes for metagenomic binning, comparative biology and taxonomic classification.</title>
        <authorList>
            <person name="Goeker M."/>
        </authorList>
    </citation>
    <scope>NUCLEOTIDE SEQUENCE [LARGE SCALE GENOMIC DNA]</scope>
    <source>
        <strain evidence="3 4">DSM 29514</strain>
    </source>
</reference>
<dbReference type="GO" id="GO:0016020">
    <property type="term" value="C:membrane"/>
    <property type="evidence" value="ECO:0007669"/>
    <property type="project" value="InterPro"/>
</dbReference>
<evidence type="ECO:0000313" key="4">
    <source>
        <dbReference type="Proteomes" id="UP000519897"/>
    </source>
</evidence>
<dbReference type="SUPFAM" id="SSF103481">
    <property type="entry name" value="Multidrug resistance efflux transporter EmrE"/>
    <property type="match status" value="2"/>
</dbReference>
<dbReference type="Pfam" id="PF00892">
    <property type="entry name" value="EamA"/>
    <property type="match status" value="2"/>
</dbReference>
<comment type="caution">
    <text evidence="3">The sequence shown here is derived from an EMBL/GenBank/DDBJ whole genome shotgun (WGS) entry which is preliminary data.</text>
</comment>
<gene>
    <name evidence="3" type="ORF">GGQ72_001925</name>
</gene>
<keyword evidence="4" id="KW-1185">Reference proteome</keyword>
<keyword evidence="1" id="KW-1133">Transmembrane helix</keyword>
<feature type="transmembrane region" description="Helical" evidence="1">
    <location>
        <begin position="84"/>
        <end position="103"/>
    </location>
</feature>
<dbReference type="InterPro" id="IPR000620">
    <property type="entry name" value="EamA_dom"/>
</dbReference>
<dbReference type="RefSeq" id="WP_244484757.1">
    <property type="nucleotide sequence ID" value="NZ_CP049250.1"/>
</dbReference>
<keyword evidence="1" id="KW-0472">Membrane</keyword>
<feature type="transmembrane region" description="Helical" evidence="1">
    <location>
        <begin position="135"/>
        <end position="155"/>
    </location>
</feature>
<evidence type="ECO:0000313" key="3">
    <source>
        <dbReference type="EMBL" id="MBB4143426.1"/>
    </source>
</evidence>
<dbReference type="AlphaFoldDB" id="A0A7W6LI43"/>
<protein>
    <submittedName>
        <fullName evidence="3">Drug/metabolite transporter (DMT)-like permease</fullName>
    </submittedName>
</protein>
<dbReference type="PANTHER" id="PTHR22911">
    <property type="entry name" value="ACYL-MALONYL CONDENSING ENZYME-RELATED"/>
    <property type="match status" value="1"/>
</dbReference>
<dbReference type="EMBL" id="JACIEC010000001">
    <property type="protein sequence ID" value="MBB4143426.1"/>
    <property type="molecule type" value="Genomic_DNA"/>
</dbReference>
<proteinExistence type="predicted"/>